<evidence type="ECO:0000256" key="1">
    <source>
        <dbReference type="ARBA" id="ARBA00006817"/>
    </source>
</evidence>
<evidence type="ECO:0000313" key="4">
    <source>
        <dbReference type="Proteomes" id="UP000197781"/>
    </source>
</evidence>
<dbReference type="Proteomes" id="UP000197781">
    <property type="component" value="Chromosome"/>
</dbReference>
<protein>
    <submittedName>
        <fullName evidence="3">Polyketide cyclase</fullName>
    </submittedName>
</protein>
<name>A0A220MQL4_9BACL</name>
<evidence type="ECO:0000313" key="3">
    <source>
        <dbReference type="EMBL" id="ASJ56999.1"/>
    </source>
</evidence>
<accession>A0A220MQL4</accession>
<comment type="similarity">
    <text evidence="1">Belongs to the AHA1 family.</text>
</comment>
<dbReference type="KEGG" id="bfm:BP422_27865"/>
<reference evidence="3 4" key="1">
    <citation type="submission" date="2016-11" db="EMBL/GenBank/DDBJ databases">
        <authorList>
            <person name="Jaros S."/>
            <person name="Januszkiewicz K."/>
            <person name="Wedrychowicz H."/>
        </authorList>
    </citation>
    <scope>NUCLEOTIDE SEQUENCE [LARGE SCALE GENOMIC DNA]</scope>
    <source>
        <strain evidence="3 4">NF2</strain>
    </source>
</reference>
<dbReference type="Gene3D" id="3.30.530.20">
    <property type="match status" value="1"/>
</dbReference>
<proteinExistence type="inferred from homology"/>
<gene>
    <name evidence="3" type="ORF">BP422_27865</name>
</gene>
<dbReference type="CDD" id="cd08893">
    <property type="entry name" value="SRPBCC_CalC_Aha1-like_GntR-HTH"/>
    <property type="match status" value="1"/>
</dbReference>
<dbReference type="Pfam" id="PF08327">
    <property type="entry name" value="AHSA1"/>
    <property type="match status" value="1"/>
</dbReference>
<feature type="domain" description="Activator of Hsp90 ATPase homologue 1/2-like C-terminal" evidence="2">
    <location>
        <begin position="11"/>
        <end position="140"/>
    </location>
</feature>
<dbReference type="EMBL" id="CP018145">
    <property type="protein sequence ID" value="ASJ56999.1"/>
    <property type="molecule type" value="Genomic_DNA"/>
</dbReference>
<evidence type="ECO:0000259" key="2">
    <source>
        <dbReference type="Pfam" id="PF08327"/>
    </source>
</evidence>
<dbReference type="SUPFAM" id="SSF55961">
    <property type="entry name" value="Bet v1-like"/>
    <property type="match status" value="1"/>
</dbReference>
<dbReference type="RefSeq" id="WP_088910476.1">
    <property type="nucleotide sequence ID" value="NZ_CP018145.1"/>
</dbReference>
<dbReference type="AlphaFoldDB" id="A0A220MQL4"/>
<dbReference type="InterPro" id="IPR023393">
    <property type="entry name" value="START-like_dom_sf"/>
</dbReference>
<dbReference type="InterPro" id="IPR013538">
    <property type="entry name" value="ASHA1/2-like_C"/>
</dbReference>
<organism evidence="3 4">
    <name type="scientific">Brevibacillus formosus</name>
    <dbReference type="NCBI Taxonomy" id="54913"/>
    <lineage>
        <taxon>Bacteria</taxon>
        <taxon>Bacillati</taxon>
        <taxon>Bacillota</taxon>
        <taxon>Bacilli</taxon>
        <taxon>Bacillales</taxon>
        <taxon>Paenibacillaceae</taxon>
        <taxon>Brevibacillus</taxon>
    </lineage>
</organism>
<sequence length="149" mass="16797">MDLRFDFYIGATPEQVWHVLTSDEGVKSTFFGCTIRSTFQVGDEMAYVGPGKDGDDTVHVYGKILQFEPHHIFSFTEHPGPAYYENHAELQTRVTITLEQVGGCTKLTLIQDQWTENHPSHASASNNWPMMLSSIKTYAETGKTLDFGF</sequence>